<dbReference type="EMBL" id="JBIACJ010000005">
    <property type="protein sequence ID" value="MFE8696867.1"/>
    <property type="molecule type" value="Genomic_DNA"/>
</dbReference>
<proteinExistence type="predicted"/>
<evidence type="ECO:0000313" key="5">
    <source>
        <dbReference type="EMBL" id="MFE8696867.1"/>
    </source>
</evidence>
<keyword evidence="2" id="KW-0808">Transferase</keyword>
<dbReference type="InterPro" id="IPR016120">
    <property type="entry name" value="Sig_transdc_His_kin_SpoOB"/>
</dbReference>
<dbReference type="InterPro" id="IPR039506">
    <property type="entry name" value="SPOB_a"/>
</dbReference>
<dbReference type="Proteomes" id="UP001601058">
    <property type="component" value="Unassembled WGS sequence"/>
</dbReference>
<accession>A0ABW6JY81</accession>
<evidence type="ECO:0000256" key="1">
    <source>
        <dbReference type="ARBA" id="ARBA00022553"/>
    </source>
</evidence>
<dbReference type="InterPro" id="IPR016122">
    <property type="entry name" value="SpoOB_C"/>
</dbReference>
<evidence type="ECO:0000259" key="4">
    <source>
        <dbReference type="SMART" id="SM01317"/>
    </source>
</evidence>
<keyword evidence="6" id="KW-1185">Reference proteome</keyword>
<dbReference type="RefSeq" id="WP_389219413.1">
    <property type="nucleotide sequence ID" value="NZ_JBIACJ010000005.1"/>
</dbReference>
<comment type="caution">
    <text evidence="5">The sequence shown here is derived from an EMBL/GenBank/DDBJ whole genome shotgun (WGS) entry which is preliminary data.</text>
</comment>
<dbReference type="SMART" id="SM01317">
    <property type="entry name" value="SPOB_ab"/>
    <property type="match status" value="1"/>
</dbReference>
<dbReference type="Pfam" id="PF14689">
    <property type="entry name" value="SPOB_a"/>
    <property type="match status" value="1"/>
</dbReference>
<dbReference type="Pfam" id="PF14682">
    <property type="entry name" value="SPOB_ab"/>
    <property type="match status" value="1"/>
</dbReference>
<dbReference type="InterPro" id="IPR037100">
    <property type="entry name" value="Spo0B_C_sf"/>
</dbReference>
<evidence type="ECO:0000256" key="3">
    <source>
        <dbReference type="ARBA" id="ARBA00022777"/>
    </source>
</evidence>
<dbReference type="Gene3D" id="3.30.565.30">
    <property type="entry name" value="Sporulation initiation phosphotransferase B (SpoOB), C-terminal domain"/>
    <property type="match status" value="1"/>
</dbReference>
<keyword evidence="3" id="KW-0418">Kinase</keyword>
<dbReference type="Gene3D" id="1.10.287.130">
    <property type="match status" value="1"/>
</dbReference>
<evidence type="ECO:0000313" key="6">
    <source>
        <dbReference type="Proteomes" id="UP001601058"/>
    </source>
</evidence>
<organism evidence="5 6">
    <name type="scientific">Cytobacillus mangrovibacter</name>
    <dbReference type="NCBI Taxonomy" id="3299024"/>
    <lineage>
        <taxon>Bacteria</taxon>
        <taxon>Bacillati</taxon>
        <taxon>Bacillota</taxon>
        <taxon>Bacilli</taxon>
        <taxon>Bacillales</taxon>
        <taxon>Bacillaceae</taxon>
        <taxon>Cytobacillus</taxon>
    </lineage>
</organism>
<name>A0ABW6JY81_9BACI</name>
<dbReference type="SUPFAM" id="SSF55890">
    <property type="entry name" value="Sporulation response regulatory protein Spo0B"/>
    <property type="match status" value="1"/>
</dbReference>
<gene>
    <name evidence="5" type="ORF">ACFYKT_11025</name>
</gene>
<evidence type="ECO:0000256" key="2">
    <source>
        <dbReference type="ARBA" id="ARBA00022679"/>
    </source>
</evidence>
<reference evidence="5 6" key="1">
    <citation type="submission" date="2024-08" db="EMBL/GenBank/DDBJ databases">
        <title>Two novel Cytobacillus novel species.</title>
        <authorList>
            <person name="Liu G."/>
        </authorList>
    </citation>
    <scope>NUCLEOTIDE SEQUENCE [LARGE SCALE GENOMIC DNA]</scope>
    <source>
        <strain evidence="5 6">FJAT-53684</strain>
    </source>
</reference>
<feature type="domain" description="Sporulation initiation phosphotransferase B C-terminal" evidence="4">
    <location>
        <begin position="59"/>
        <end position="171"/>
    </location>
</feature>
<keyword evidence="1" id="KW-0597">Phosphoprotein</keyword>
<sequence>MNKDWNMIEVLRYARHDWLNKIQLIKGNLALNKIDRAKEIIDDIVAEARQEAKLTNLNVPQFASQILTYNWENHLFQLEYDVLDGSKCDYLDDEWLANWTSSFFACLNSSIKQYYENHLSVTIDPQIEGTRFFFDFRGIITNKDQVDAFFKNKSTAPQINVQLLTDQELSFEFFLHK</sequence>
<protein>
    <submittedName>
        <fullName evidence="5">Spo0B C-terminal domain-containing protein</fullName>
    </submittedName>
</protein>